<name>G3GXY5_CRIGR</name>
<proteinExistence type="predicted"/>
<reference evidence="2" key="1">
    <citation type="journal article" date="2011" name="Nat. Biotechnol.">
        <title>The genomic sequence of the Chinese hamster ovary (CHO)-K1 cell line.</title>
        <authorList>
            <person name="Xu X."/>
            <person name="Nagarajan H."/>
            <person name="Lewis N.E."/>
            <person name="Pan S."/>
            <person name="Cai Z."/>
            <person name="Liu X."/>
            <person name="Chen W."/>
            <person name="Xie M."/>
            <person name="Wang W."/>
            <person name="Hammond S."/>
            <person name="Andersen M.R."/>
            <person name="Neff N."/>
            <person name="Passarelli B."/>
            <person name="Koh W."/>
            <person name="Fan H.C."/>
            <person name="Wang J."/>
            <person name="Gui Y."/>
            <person name="Lee K.H."/>
            <person name="Betenbaugh M.J."/>
            <person name="Quake S.R."/>
            <person name="Famili I."/>
            <person name="Palsson B.O."/>
            <person name="Wang J."/>
        </authorList>
    </citation>
    <scope>NUCLEOTIDE SEQUENCE [LARGE SCALE GENOMIC DNA]</scope>
    <source>
        <strain evidence="2">CHO K1 cell line</strain>
    </source>
</reference>
<organism evidence="1 2">
    <name type="scientific">Cricetulus griseus</name>
    <name type="common">Chinese hamster</name>
    <name type="synonym">Cricetulus barabensis griseus</name>
    <dbReference type="NCBI Taxonomy" id="10029"/>
    <lineage>
        <taxon>Eukaryota</taxon>
        <taxon>Metazoa</taxon>
        <taxon>Chordata</taxon>
        <taxon>Craniata</taxon>
        <taxon>Vertebrata</taxon>
        <taxon>Euteleostomi</taxon>
        <taxon>Mammalia</taxon>
        <taxon>Eutheria</taxon>
        <taxon>Euarchontoglires</taxon>
        <taxon>Glires</taxon>
        <taxon>Rodentia</taxon>
        <taxon>Myomorpha</taxon>
        <taxon>Muroidea</taxon>
        <taxon>Cricetidae</taxon>
        <taxon>Cricetinae</taxon>
        <taxon>Cricetulus</taxon>
    </lineage>
</organism>
<accession>G3GXY5</accession>
<dbReference type="AlphaFoldDB" id="G3GXY5"/>
<evidence type="ECO:0000313" key="1">
    <source>
        <dbReference type="EMBL" id="EGV97987.1"/>
    </source>
</evidence>
<sequence>MGHTEVSGTQLRMHTSMVSCFLTRVSHIQMEEVQSLQQMLLGKWTSTHSRSWLVPYLTPYTKLT</sequence>
<dbReference type="Proteomes" id="UP000001075">
    <property type="component" value="Unassembled WGS sequence"/>
</dbReference>
<dbReference type="InParanoid" id="G3GXY5"/>
<protein>
    <submittedName>
        <fullName evidence="1">Uncharacterized protein</fullName>
    </submittedName>
</protein>
<dbReference type="EMBL" id="JH000062">
    <property type="protein sequence ID" value="EGV97987.1"/>
    <property type="molecule type" value="Genomic_DNA"/>
</dbReference>
<gene>
    <name evidence="1" type="ORF">I79_002630</name>
</gene>
<evidence type="ECO:0000313" key="2">
    <source>
        <dbReference type="Proteomes" id="UP000001075"/>
    </source>
</evidence>